<dbReference type="AlphaFoldDB" id="A0A1H3VG20"/>
<dbReference type="PANTHER" id="PTHR47529">
    <property type="entry name" value="PEPTIDYL-PROLYL CIS-TRANS ISOMERASE D"/>
    <property type="match status" value="1"/>
</dbReference>
<feature type="transmembrane region" description="Helical" evidence="12">
    <location>
        <begin position="12"/>
        <end position="29"/>
    </location>
</feature>
<dbReference type="InterPro" id="IPR052029">
    <property type="entry name" value="PpiD_chaperone"/>
</dbReference>
<name>A0A1H3VG20_9BACT</name>
<keyword evidence="11 14" id="KW-0413">Isomerase</keyword>
<evidence type="ECO:0000259" key="13">
    <source>
        <dbReference type="PROSITE" id="PS50198"/>
    </source>
</evidence>
<evidence type="ECO:0000313" key="14">
    <source>
        <dbReference type="EMBL" id="SDZ73699.1"/>
    </source>
</evidence>
<organism evidence="14 15">
    <name type="scientific">Arachidicoccus rhizosphaerae</name>
    <dbReference type="NCBI Taxonomy" id="551991"/>
    <lineage>
        <taxon>Bacteria</taxon>
        <taxon>Pseudomonadati</taxon>
        <taxon>Bacteroidota</taxon>
        <taxon>Chitinophagia</taxon>
        <taxon>Chitinophagales</taxon>
        <taxon>Chitinophagaceae</taxon>
        <taxon>Arachidicoccus</taxon>
    </lineage>
</organism>
<dbReference type="GO" id="GO:0005886">
    <property type="term" value="C:plasma membrane"/>
    <property type="evidence" value="ECO:0007669"/>
    <property type="project" value="UniProtKB-SubCell"/>
</dbReference>
<dbReference type="OrthoDB" id="9812372at2"/>
<keyword evidence="5 12" id="KW-1133">Transmembrane helix</keyword>
<keyword evidence="4 12" id="KW-0812">Transmembrane</keyword>
<dbReference type="SUPFAM" id="SSF54534">
    <property type="entry name" value="FKBP-like"/>
    <property type="match status" value="1"/>
</dbReference>
<gene>
    <name evidence="14" type="ORF">SAMN05192529_10174</name>
</gene>
<dbReference type="GO" id="GO:0003755">
    <property type="term" value="F:peptidyl-prolyl cis-trans isomerase activity"/>
    <property type="evidence" value="ECO:0007669"/>
    <property type="project" value="UniProtKB-KW"/>
</dbReference>
<sequence length="699" mass="76046">MSIIQKIQEKGAWIVFILIALALIAFIMMDSSVRGGLGNSTTVGKVNGTTIKIDEFQQKVSDVEKNANSQNMPHSQVITGVWNYFVQSTLLKQAYEQLGLVSTSKDMDLALFGNNPPPFLRNFVNPETGQYDVNAARNALAQLKKSGNSQQKQMVNEYLDQQQEQIMMAKYQSMVFGAAYIPSWLLNKTMADDNAIAQVQYVAVPYSTISDSAVSVSDADINSYVQDHKKLFEQKEETRNISYLTFNAAASTADSAAIKNTLQELSGDFASAKDNAAFVASKDGNTQFYDGYMSAAAMQFPNKELVIGTPVDSVSAPYISNGNYVVSKMVAKTVIPDSARVRHILVATHQQDQSSGQLYQVRDDSSALKRLDSAIAEIKAGANFDSVALKYSDDPGSASTGGVIDYFTSGRMLPEFNNFAFTGHTGESKTIHTSFGYHFVEILGQKGSTEGYKIASVGRQIIPSQQTIDSVSNVAATFVASNQTFSQMEAGAKKDNKALLPAQGIKQNDFQVGNLGESRDLVKWIYDHKVGEVSQPVEIGDNFVVAAITNISKAGLPSAATVRPYLEQLLKNKKKAKLIIDSKFKGSTLEDYAKSAGVEVATLDSLTFDASFVPRMGNEPALVGAAFNKDLLNKVSKPFAGTMGVFAIKPLNVSAKSSLEGPEAVEGRMKQTWFQQIQNRILAALQTSAKIEDDRSTFF</sequence>
<evidence type="ECO:0000256" key="7">
    <source>
        <dbReference type="ARBA" id="ARBA00023186"/>
    </source>
</evidence>
<dbReference type="PROSITE" id="PS50198">
    <property type="entry name" value="PPIC_PPIASE_2"/>
    <property type="match status" value="1"/>
</dbReference>
<reference evidence="14 15" key="1">
    <citation type="submission" date="2016-10" db="EMBL/GenBank/DDBJ databases">
        <authorList>
            <person name="de Groot N.N."/>
        </authorList>
    </citation>
    <scope>NUCLEOTIDE SEQUENCE [LARGE SCALE GENOMIC DNA]</scope>
    <source>
        <strain evidence="14 15">Vu-144</strain>
    </source>
</reference>
<evidence type="ECO:0000256" key="3">
    <source>
        <dbReference type="ARBA" id="ARBA00022519"/>
    </source>
</evidence>
<evidence type="ECO:0000256" key="11">
    <source>
        <dbReference type="PROSITE-ProRule" id="PRU00278"/>
    </source>
</evidence>
<dbReference type="Pfam" id="PF13616">
    <property type="entry name" value="Rotamase_3"/>
    <property type="match status" value="1"/>
</dbReference>
<dbReference type="InterPro" id="IPR000297">
    <property type="entry name" value="PPIase_PpiC"/>
</dbReference>
<dbReference type="EMBL" id="FNQY01000001">
    <property type="protein sequence ID" value="SDZ73699.1"/>
    <property type="molecule type" value="Genomic_DNA"/>
</dbReference>
<keyword evidence="3" id="KW-0997">Cell inner membrane</keyword>
<comment type="subcellular location">
    <subcellularLocation>
        <location evidence="1">Cell inner membrane</location>
        <topology evidence="1">Single-pass type II membrane protein</topology>
        <orientation evidence="1">Periplasmic side</orientation>
    </subcellularLocation>
</comment>
<dbReference type="Proteomes" id="UP000199041">
    <property type="component" value="Unassembled WGS sequence"/>
</dbReference>
<dbReference type="PANTHER" id="PTHR47529:SF1">
    <property type="entry name" value="PERIPLASMIC CHAPERONE PPID"/>
    <property type="match status" value="1"/>
</dbReference>
<dbReference type="STRING" id="551991.SAMN05192529_10174"/>
<dbReference type="Gene3D" id="3.10.50.40">
    <property type="match status" value="1"/>
</dbReference>
<evidence type="ECO:0000256" key="8">
    <source>
        <dbReference type="ARBA" id="ARBA00038408"/>
    </source>
</evidence>
<evidence type="ECO:0000256" key="9">
    <source>
        <dbReference type="ARBA" id="ARBA00040743"/>
    </source>
</evidence>
<protein>
    <recommendedName>
        <fullName evidence="9">Periplasmic chaperone PpiD</fullName>
    </recommendedName>
    <alternativeName>
        <fullName evidence="10">Periplasmic folding chaperone</fullName>
    </alternativeName>
</protein>
<evidence type="ECO:0000313" key="15">
    <source>
        <dbReference type="Proteomes" id="UP000199041"/>
    </source>
</evidence>
<accession>A0A1H3VG20</accession>
<keyword evidence="7" id="KW-0143">Chaperone</keyword>
<keyword evidence="6 12" id="KW-0472">Membrane</keyword>
<dbReference type="InterPro" id="IPR046357">
    <property type="entry name" value="PPIase_dom_sf"/>
</dbReference>
<keyword evidence="15" id="KW-1185">Reference proteome</keyword>
<evidence type="ECO:0000256" key="6">
    <source>
        <dbReference type="ARBA" id="ARBA00023136"/>
    </source>
</evidence>
<keyword evidence="11" id="KW-0697">Rotamase</keyword>
<evidence type="ECO:0000256" key="1">
    <source>
        <dbReference type="ARBA" id="ARBA00004382"/>
    </source>
</evidence>
<dbReference type="InterPro" id="IPR027304">
    <property type="entry name" value="Trigger_fact/SurA_dom_sf"/>
</dbReference>
<dbReference type="Pfam" id="PF13623">
    <property type="entry name" value="SurA_N_2"/>
    <property type="match status" value="1"/>
</dbReference>
<proteinExistence type="inferred from homology"/>
<evidence type="ECO:0000256" key="12">
    <source>
        <dbReference type="SAM" id="Phobius"/>
    </source>
</evidence>
<evidence type="ECO:0000256" key="10">
    <source>
        <dbReference type="ARBA" id="ARBA00042775"/>
    </source>
</evidence>
<dbReference type="RefSeq" id="WP_091392016.1">
    <property type="nucleotide sequence ID" value="NZ_FNQY01000001.1"/>
</dbReference>
<keyword evidence="2" id="KW-1003">Cell membrane</keyword>
<evidence type="ECO:0000256" key="4">
    <source>
        <dbReference type="ARBA" id="ARBA00022692"/>
    </source>
</evidence>
<evidence type="ECO:0000256" key="5">
    <source>
        <dbReference type="ARBA" id="ARBA00022989"/>
    </source>
</evidence>
<evidence type="ECO:0000256" key="2">
    <source>
        <dbReference type="ARBA" id="ARBA00022475"/>
    </source>
</evidence>
<feature type="domain" description="PpiC" evidence="13">
    <location>
        <begin position="336"/>
        <end position="444"/>
    </location>
</feature>
<comment type="similarity">
    <text evidence="8">Belongs to the PpiD chaperone family.</text>
</comment>
<dbReference type="SUPFAM" id="SSF109998">
    <property type="entry name" value="Triger factor/SurA peptide-binding domain-like"/>
    <property type="match status" value="1"/>
</dbReference>